<gene>
    <name evidence="1" type="ORF">METZ01_LOCUS257236</name>
</gene>
<dbReference type="AlphaFoldDB" id="A0A382IZ03"/>
<evidence type="ECO:0008006" key="2">
    <source>
        <dbReference type="Google" id="ProtNLM"/>
    </source>
</evidence>
<proteinExistence type="predicted"/>
<reference evidence="1" key="1">
    <citation type="submission" date="2018-05" db="EMBL/GenBank/DDBJ databases">
        <authorList>
            <person name="Lanie J.A."/>
            <person name="Ng W.-L."/>
            <person name="Kazmierczak K.M."/>
            <person name="Andrzejewski T.M."/>
            <person name="Davidsen T.M."/>
            <person name="Wayne K.J."/>
            <person name="Tettelin H."/>
            <person name="Glass J.I."/>
            <person name="Rusch D."/>
            <person name="Podicherti R."/>
            <person name="Tsui H.-C.T."/>
            <person name="Winkler M.E."/>
        </authorList>
    </citation>
    <scope>NUCLEOTIDE SEQUENCE</scope>
</reference>
<organism evidence="1">
    <name type="scientific">marine metagenome</name>
    <dbReference type="NCBI Taxonomy" id="408172"/>
    <lineage>
        <taxon>unclassified sequences</taxon>
        <taxon>metagenomes</taxon>
        <taxon>ecological metagenomes</taxon>
    </lineage>
</organism>
<protein>
    <recommendedName>
        <fullName evidence="2">PKD domain-containing protein</fullName>
    </recommendedName>
</protein>
<accession>A0A382IZ03</accession>
<dbReference type="EMBL" id="UINC01070322">
    <property type="protein sequence ID" value="SVC04382.1"/>
    <property type="molecule type" value="Genomic_DNA"/>
</dbReference>
<evidence type="ECO:0000313" key="1">
    <source>
        <dbReference type="EMBL" id="SVC04382.1"/>
    </source>
</evidence>
<sequence length="209" mass="23400">MRYLLILAFALVTSVLISANSAAEPPEVYMVDITPEAVDNQQDEEVSFNTECSVCNGEGYEYFYWNSSIDGILAEGSQGHIFSMSSTGFSVGEHTITFQVKNNSEWSAVNDNSQGSLSVSGRDEGGGDDLEVHFEIFPPTIHLGETATFRACEEMEPAQHCVDEIDPDLDFTWEVRWNDIEEWSFIGDQERFNYADLEEGTHTVRLTIT</sequence>
<feature type="non-terminal residue" evidence="1">
    <location>
        <position position="209"/>
    </location>
</feature>
<name>A0A382IZ03_9ZZZZ</name>